<gene>
    <name evidence="1" type="ORF">AVEN_212065_1</name>
</gene>
<protein>
    <submittedName>
        <fullName evidence="1">Uncharacterized protein</fullName>
    </submittedName>
</protein>
<name>A0A4Y2LC62_ARAVE</name>
<proteinExistence type="predicted"/>
<dbReference type="AlphaFoldDB" id="A0A4Y2LC62"/>
<keyword evidence="2" id="KW-1185">Reference proteome</keyword>
<accession>A0A4Y2LC62</accession>
<sequence length="101" mass="11339">MIPIIGGIGGPQVQFHQTSAVYSGMVSVKSVVSEKSSRLCRVEVWREEFRLSCRPRHLTATQIMLSFSKNSPHVASEREVNLTKLNLFDESCYLASRQLAI</sequence>
<reference evidence="1 2" key="1">
    <citation type="journal article" date="2019" name="Sci. Rep.">
        <title>Orb-weaving spider Araneus ventricosus genome elucidates the spidroin gene catalogue.</title>
        <authorList>
            <person name="Kono N."/>
            <person name="Nakamura H."/>
            <person name="Ohtoshi R."/>
            <person name="Moran D.A.P."/>
            <person name="Shinohara A."/>
            <person name="Yoshida Y."/>
            <person name="Fujiwara M."/>
            <person name="Mori M."/>
            <person name="Tomita M."/>
            <person name="Arakawa K."/>
        </authorList>
    </citation>
    <scope>NUCLEOTIDE SEQUENCE [LARGE SCALE GENOMIC DNA]</scope>
</reference>
<comment type="caution">
    <text evidence="1">The sequence shown here is derived from an EMBL/GenBank/DDBJ whole genome shotgun (WGS) entry which is preliminary data.</text>
</comment>
<organism evidence="1 2">
    <name type="scientific">Araneus ventricosus</name>
    <name type="common">Orbweaver spider</name>
    <name type="synonym">Epeira ventricosa</name>
    <dbReference type="NCBI Taxonomy" id="182803"/>
    <lineage>
        <taxon>Eukaryota</taxon>
        <taxon>Metazoa</taxon>
        <taxon>Ecdysozoa</taxon>
        <taxon>Arthropoda</taxon>
        <taxon>Chelicerata</taxon>
        <taxon>Arachnida</taxon>
        <taxon>Araneae</taxon>
        <taxon>Araneomorphae</taxon>
        <taxon>Entelegynae</taxon>
        <taxon>Araneoidea</taxon>
        <taxon>Araneidae</taxon>
        <taxon>Araneus</taxon>
    </lineage>
</organism>
<dbReference type="Proteomes" id="UP000499080">
    <property type="component" value="Unassembled WGS sequence"/>
</dbReference>
<evidence type="ECO:0000313" key="1">
    <source>
        <dbReference type="EMBL" id="GBN12308.1"/>
    </source>
</evidence>
<dbReference type="EMBL" id="BGPR01005666">
    <property type="protein sequence ID" value="GBN12308.1"/>
    <property type="molecule type" value="Genomic_DNA"/>
</dbReference>
<evidence type="ECO:0000313" key="2">
    <source>
        <dbReference type="Proteomes" id="UP000499080"/>
    </source>
</evidence>